<comment type="similarity">
    <text evidence="1">Belongs to the NodU/CmcH family.</text>
</comment>
<dbReference type="Pfam" id="PF16861">
    <property type="entry name" value="Carbam_trans_C"/>
    <property type="match status" value="1"/>
</dbReference>
<dbReference type="EMBL" id="UINC01067586">
    <property type="protein sequence ID" value="SVB99386.1"/>
    <property type="molecule type" value="Genomic_DNA"/>
</dbReference>
<dbReference type="PANTHER" id="PTHR34847:SF1">
    <property type="entry name" value="NODULATION PROTEIN U"/>
    <property type="match status" value="1"/>
</dbReference>
<evidence type="ECO:0000256" key="1">
    <source>
        <dbReference type="ARBA" id="ARBA00006129"/>
    </source>
</evidence>
<evidence type="ECO:0008006" key="5">
    <source>
        <dbReference type="Google" id="ProtNLM"/>
    </source>
</evidence>
<dbReference type="AlphaFoldDB" id="A0A382IIE5"/>
<dbReference type="Gene3D" id="3.30.420.40">
    <property type="match status" value="2"/>
</dbReference>
<proteinExistence type="inferred from homology"/>
<evidence type="ECO:0000259" key="3">
    <source>
        <dbReference type="Pfam" id="PF16861"/>
    </source>
</evidence>
<reference evidence="4" key="1">
    <citation type="submission" date="2018-05" db="EMBL/GenBank/DDBJ databases">
        <authorList>
            <person name="Lanie J.A."/>
            <person name="Ng W.-L."/>
            <person name="Kazmierczak K.M."/>
            <person name="Andrzejewski T.M."/>
            <person name="Davidsen T.M."/>
            <person name="Wayne K.J."/>
            <person name="Tettelin H."/>
            <person name="Glass J.I."/>
            <person name="Rusch D."/>
            <person name="Podicherti R."/>
            <person name="Tsui H.-C.T."/>
            <person name="Winkler M.E."/>
        </authorList>
    </citation>
    <scope>NUCLEOTIDE SEQUENCE</scope>
</reference>
<feature type="non-terminal residue" evidence="4">
    <location>
        <position position="1"/>
    </location>
</feature>
<dbReference type="InterPro" id="IPR051338">
    <property type="entry name" value="NodU/CmcH_Carbamoyltrnsfr"/>
</dbReference>
<dbReference type="InterPro" id="IPR043129">
    <property type="entry name" value="ATPase_NBD"/>
</dbReference>
<dbReference type="InterPro" id="IPR038152">
    <property type="entry name" value="Carbam_trans_C_sf"/>
</dbReference>
<dbReference type="InterPro" id="IPR003696">
    <property type="entry name" value="Carbtransf_dom"/>
</dbReference>
<protein>
    <recommendedName>
        <fullName evidence="5">Carbamoyltransferase domain-containing protein</fullName>
    </recommendedName>
</protein>
<dbReference type="SUPFAM" id="SSF53067">
    <property type="entry name" value="Actin-like ATPase domain"/>
    <property type="match status" value="1"/>
</dbReference>
<sequence length="416" mass="47039">VTRSYTNNHKTVLGIAGALNHDASVSIVKGNEILFAAHSERYSKIKNDPLLNSEIIHNALEYGTPDVIAWYENPYKKKTRQLYAGQYETAFDMEELPKRYLQQIPELKDLPIVYQDHHYTHAASGYHTSGFVNAAVVVIDSIGEWETLTIWQGSGGKLSKVYSQRYPHSFGLFYSAMTQRLGLKANEDEYILMGMAAYGNADRKYKGTSLKHQLMNELGITTHSHKLHTFKQNLHRGCNWIFPDLTSEQDLFDLAAATQKIYEIMFDRVIKLAHRTVSFTENLVLMGGCALNCVANSMITSKYGFKDIWIMPNPGDAGSCIGVAQKFNKADWNLNWKTPYLGYNIEGDYPVEKTLETLLKGEIVGIANGRAEFGPRALGNRTLAADPRGPLIKDKMNEIKRRQKFRPFAPMILEED</sequence>
<evidence type="ECO:0000313" key="4">
    <source>
        <dbReference type="EMBL" id="SVB99386.1"/>
    </source>
</evidence>
<name>A0A382IIE5_9ZZZZ</name>
<organism evidence="4">
    <name type="scientific">marine metagenome</name>
    <dbReference type="NCBI Taxonomy" id="408172"/>
    <lineage>
        <taxon>unclassified sequences</taxon>
        <taxon>metagenomes</taxon>
        <taxon>ecological metagenomes</taxon>
    </lineage>
</organism>
<dbReference type="PANTHER" id="PTHR34847">
    <property type="entry name" value="NODULATION PROTEIN U"/>
    <property type="match status" value="1"/>
</dbReference>
<dbReference type="CDD" id="cd24033">
    <property type="entry name" value="ASKHA_NBD_NodU_CmcH-like_N"/>
    <property type="match status" value="1"/>
</dbReference>
<dbReference type="InterPro" id="IPR031730">
    <property type="entry name" value="Carbam_trans_C"/>
</dbReference>
<accession>A0A382IIE5</accession>
<feature type="non-terminal residue" evidence="4">
    <location>
        <position position="416"/>
    </location>
</feature>
<feature type="domain" description="Carbamoyltransferase" evidence="2">
    <location>
        <begin position="12"/>
        <end position="324"/>
    </location>
</feature>
<feature type="domain" description="Carbamoyltransferase C-terminal" evidence="3">
    <location>
        <begin position="356"/>
        <end position="416"/>
    </location>
</feature>
<gene>
    <name evidence="4" type="ORF">METZ01_LOCUS252240</name>
</gene>
<dbReference type="GO" id="GO:0003824">
    <property type="term" value="F:catalytic activity"/>
    <property type="evidence" value="ECO:0007669"/>
    <property type="project" value="InterPro"/>
</dbReference>
<evidence type="ECO:0000259" key="2">
    <source>
        <dbReference type="Pfam" id="PF02543"/>
    </source>
</evidence>
<dbReference type="Gene3D" id="3.90.870.20">
    <property type="entry name" value="Carbamoyltransferase, C-terminal domain"/>
    <property type="match status" value="1"/>
</dbReference>
<dbReference type="Pfam" id="PF02543">
    <property type="entry name" value="Carbam_trans_N"/>
    <property type="match status" value="1"/>
</dbReference>